<feature type="signal peptide" evidence="1">
    <location>
        <begin position="1"/>
        <end position="20"/>
    </location>
</feature>
<dbReference type="GeneID" id="11508430"/>
<reference evidence="2 3" key="1">
    <citation type="journal article" date="2011" name="Nat. Biotechnol.">
        <title>Comparative genomic analysis of the thermophilic biomass-degrading fungi Myceliophthora thermophila and Thielavia terrestris.</title>
        <authorList>
            <person name="Berka R.M."/>
            <person name="Grigoriev I.V."/>
            <person name="Otillar R."/>
            <person name="Salamov A."/>
            <person name="Grimwood J."/>
            <person name="Reid I."/>
            <person name="Ishmael N."/>
            <person name="John T."/>
            <person name="Darmond C."/>
            <person name="Moisan M.-C."/>
            <person name="Henrissat B."/>
            <person name="Coutinho P.M."/>
            <person name="Lombard V."/>
            <person name="Natvig D.O."/>
            <person name="Lindquist E."/>
            <person name="Schmutz J."/>
            <person name="Lucas S."/>
            <person name="Harris P."/>
            <person name="Powlowski J."/>
            <person name="Bellemare A."/>
            <person name="Taylor D."/>
            <person name="Butler G."/>
            <person name="de Vries R.P."/>
            <person name="Allijn I.E."/>
            <person name="van den Brink J."/>
            <person name="Ushinsky S."/>
            <person name="Storms R."/>
            <person name="Powell A.J."/>
            <person name="Paulsen I.T."/>
            <person name="Elbourne L.D.H."/>
            <person name="Baker S.E."/>
            <person name="Magnuson J."/>
            <person name="LaBoissiere S."/>
            <person name="Clutterbuck A.J."/>
            <person name="Martinez D."/>
            <person name="Wogulis M."/>
            <person name="de Leon A.L."/>
            <person name="Rey M.W."/>
            <person name="Tsang A."/>
        </authorList>
    </citation>
    <scope>NUCLEOTIDE SEQUENCE [LARGE SCALE GENOMIC DNA]</scope>
    <source>
        <strain evidence="3">ATCC 42464 / BCRC 31852 / DSM 1799</strain>
    </source>
</reference>
<dbReference type="Proteomes" id="UP000007322">
    <property type="component" value="Chromosome 1"/>
</dbReference>
<organism evidence="2 3">
    <name type="scientific">Thermothelomyces thermophilus (strain ATCC 42464 / BCRC 31852 / DSM 1799)</name>
    <name type="common">Sporotrichum thermophile</name>
    <dbReference type="NCBI Taxonomy" id="573729"/>
    <lineage>
        <taxon>Eukaryota</taxon>
        <taxon>Fungi</taxon>
        <taxon>Dikarya</taxon>
        <taxon>Ascomycota</taxon>
        <taxon>Pezizomycotina</taxon>
        <taxon>Sordariomycetes</taxon>
        <taxon>Sordariomycetidae</taxon>
        <taxon>Sordariales</taxon>
        <taxon>Chaetomiaceae</taxon>
        <taxon>Thermothelomyces</taxon>
    </lineage>
</organism>
<sequence length="73" mass="8034">MRYTIHFVFFFLLGLATGLALPRRQSEEPFAVLTHARNTACHTILSSCRVESDCCAGLKCGLFDDEALCVPIG</sequence>
<dbReference type="KEGG" id="mtm:MYCTH_2297128"/>
<name>G2Q4K9_THET4</name>
<protein>
    <submittedName>
        <fullName evidence="2">Uncharacterized protein</fullName>
    </submittedName>
</protein>
<proteinExistence type="predicted"/>
<keyword evidence="3" id="KW-1185">Reference proteome</keyword>
<dbReference type="RefSeq" id="XP_003659743.1">
    <property type="nucleotide sequence ID" value="XM_003659695.1"/>
</dbReference>
<dbReference type="VEuPathDB" id="FungiDB:MYCTH_2297128"/>
<evidence type="ECO:0000256" key="1">
    <source>
        <dbReference type="SAM" id="SignalP"/>
    </source>
</evidence>
<dbReference type="OMA" id="DTDCCAG"/>
<keyword evidence="1" id="KW-0732">Signal</keyword>
<evidence type="ECO:0000313" key="2">
    <source>
        <dbReference type="EMBL" id="AEO54498.1"/>
    </source>
</evidence>
<dbReference type="AlphaFoldDB" id="G2Q4K9"/>
<evidence type="ECO:0000313" key="3">
    <source>
        <dbReference type="Proteomes" id="UP000007322"/>
    </source>
</evidence>
<dbReference type="InParanoid" id="G2Q4K9"/>
<feature type="chain" id="PRO_5003435927" evidence="1">
    <location>
        <begin position="21"/>
        <end position="73"/>
    </location>
</feature>
<accession>G2Q4K9</accession>
<gene>
    <name evidence="2" type="ORF">MYCTH_2297128</name>
</gene>
<dbReference type="EMBL" id="CP003002">
    <property type="protein sequence ID" value="AEO54498.1"/>
    <property type="molecule type" value="Genomic_DNA"/>
</dbReference>
<dbReference type="eggNOG" id="ENOG502RJ86">
    <property type="taxonomic scope" value="Eukaryota"/>
</dbReference>
<dbReference type="OrthoDB" id="4562758at2759"/>
<dbReference type="HOGENOM" id="CLU_185484_0_0_1"/>